<comment type="subcellular location">
    <subcellularLocation>
        <location evidence="1">Cell membrane</location>
        <topology evidence="1">Multi-pass membrane protein</topology>
    </subcellularLocation>
</comment>
<evidence type="ECO:0000313" key="12">
    <source>
        <dbReference type="Proteomes" id="UP001153636"/>
    </source>
</evidence>
<dbReference type="PANTHER" id="PTHR48021:SF46">
    <property type="entry name" value="MAJOR FACILITATOR SUPERFAMILY (MFS) PROFILE DOMAIN-CONTAINING PROTEIN"/>
    <property type="match status" value="1"/>
</dbReference>
<dbReference type="Gene3D" id="1.20.1250.20">
    <property type="entry name" value="MFS general substrate transporter like domains"/>
    <property type="match status" value="1"/>
</dbReference>
<dbReference type="InterPro" id="IPR020846">
    <property type="entry name" value="MFS_dom"/>
</dbReference>
<evidence type="ECO:0000259" key="10">
    <source>
        <dbReference type="PROSITE" id="PS50850"/>
    </source>
</evidence>
<sequence length="459" mass="51651">MVYNFFERCLFQGRMLQYLAVFGANISLVSMGMHFGWPSSSIPILMNENFIHQFTMIETSVLVSLIPLGAIPGSLLGEIISDLTGRRNLIVISTIPLVVSWLLLAFGTLKYFYFVARFLAGIADGLLYTIIPAYTAEISDPEIRGMLGSLLQMFMNFGMLFINVLYFILNDSLTTVAYVGAGLSITTLFIVPLMPESPYVHIQNRNMTAAEDCLKRLKGKSDISIEMKRICEGMFIEKKDNDKESCVILSRYKKCLLISVGMTFVQHFSGMIAIQSYCEILFSFQTFISPKLANILYFVTFFLSNFALLFWVDYCGRKPLLLFSISICCLALSIHALYLLLKDRLDLNQSSLDSVELFAVLIFTSAYSAGLQTLPILITSEIFPTNLKSTAQCIGNIGYSVYSTMVVIMFSFFSENDALYVPFFIFALVCLLGVIFVVKFVPETKHKTLEEIQLSLKQL</sequence>
<dbReference type="GO" id="GO:0022857">
    <property type="term" value="F:transmembrane transporter activity"/>
    <property type="evidence" value="ECO:0007669"/>
    <property type="project" value="InterPro"/>
</dbReference>
<keyword evidence="12" id="KW-1185">Reference proteome</keyword>
<evidence type="ECO:0000256" key="2">
    <source>
        <dbReference type="ARBA" id="ARBA00022448"/>
    </source>
</evidence>
<dbReference type="InterPro" id="IPR005828">
    <property type="entry name" value="MFS_sugar_transport-like"/>
</dbReference>
<dbReference type="PROSITE" id="PS00217">
    <property type="entry name" value="SUGAR_TRANSPORT_2"/>
    <property type="match status" value="1"/>
</dbReference>
<dbReference type="SUPFAM" id="SSF103473">
    <property type="entry name" value="MFS general substrate transporter"/>
    <property type="match status" value="1"/>
</dbReference>
<feature type="transmembrane region" description="Helical" evidence="9">
    <location>
        <begin position="419"/>
        <end position="438"/>
    </location>
</feature>
<evidence type="ECO:0000313" key="11">
    <source>
        <dbReference type="EMBL" id="CAH1111659.1"/>
    </source>
</evidence>
<feature type="transmembrane region" description="Helical" evidence="9">
    <location>
        <begin position="255"/>
        <end position="274"/>
    </location>
</feature>
<evidence type="ECO:0000256" key="4">
    <source>
        <dbReference type="ARBA" id="ARBA00022597"/>
    </source>
</evidence>
<dbReference type="OrthoDB" id="6133115at2759"/>
<feature type="transmembrane region" description="Helical" evidence="9">
    <location>
        <begin position="319"/>
        <end position="338"/>
    </location>
</feature>
<feature type="transmembrane region" description="Helical" evidence="9">
    <location>
        <begin position="89"/>
        <end position="106"/>
    </location>
</feature>
<keyword evidence="8" id="KW-0325">Glycoprotein</keyword>
<feature type="transmembrane region" description="Helical" evidence="9">
    <location>
        <begin position="358"/>
        <end position="378"/>
    </location>
</feature>
<dbReference type="InterPro" id="IPR036259">
    <property type="entry name" value="MFS_trans_sf"/>
</dbReference>
<evidence type="ECO:0000256" key="1">
    <source>
        <dbReference type="ARBA" id="ARBA00004651"/>
    </source>
</evidence>
<dbReference type="Proteomes" id="UP001153636">
    <property type="component" value="Chromosome 6"/>
</dbReference>
<feature type="transmembrane region" description="Helical" evidence="9">
    <location>
        <begin position="175"/>
        <end position="195"/>
    </location>
</feature>
<protein>
    <recommendedName>
        <fullName evidence="10">Major facilitator superfamily (MFS) profile domain-containing protein</fullName>
    </recommendedName>
</protein>
<dbReference type="InterPro" id="IPR003663">
    <property type="entry name" value="Sugar/inositol_transpt"/>
</dbReference>
<evidence type="ECO:0000256" key="8">
    <source>
        <dbReference type="ARBA" id="ARBA00023180"/>
    </source>
</evidence>
<dbReference type="FunFam" id="1.20.1250.20:FF:000218">
    <property type="entry name" value="facilitated trehalose transporter Tret1"/>
    <property type="match status" value="1"/>
</dbReference>
<dbReference type="PANTHER" id="PTHR48021">
    <property type="match status" value="1"/>
</dbReference>
<keyword evidence="4" id="KW-0762">Sugar transport</keyword>
<keyword evidence="6 9" id="KW-1133">Transmembrane helix</keyword>
<name>A0A9P0D0G9_9CUCU</name>
<keyword evidence="3" id="KW-1003">Cell membrane</keyword>
<feature type="transmembrane region" description="Helical" evidence="9">
    <location>
        <begin position="112"/>
        <end position="134"/>
    </location>
</feature>
<feature type="transmembrane region" description="Helical" evidence="9">
    <location>
        <begin position="146"/>
        <end position="169"/>
    </location>
</feature>
<evidence type="ECO:0000256" key="6">
    <source>
        <dbReference type="ARBA" id="ARBA00022989"/>
    </source>
</evidence>
<dbReference type="GO" id="GO:0005886">
    <property type="term" value="C:plasma membrane"/>
    <property type="evidence" value="ECO:0007669"/>
    <property type="project" value="UniProtKB-SubCell"/>
</dbReference>
<keyword evidence="7 9" id="KW-0472">Membrane</keyword>
<dbReference type="InterPro" id="IPR005829">
    <property type="entry name" value="Sugar_transporter_CS"/>
</dbReference>
<feature type="transmembrane region" description="Helical" evidence="9">
    <location>
        <begin position="16"/>
        <end position="37"/>
    </location>
</feature>
<feature type="transmembrane region" description="Helical" evidence="9">
    <location>
        <begin position="57"/>
        <end position="77"/>
    </location>
</feature>
<evidence type="ECO:0000256" key="7">
    <source>
        <dbReference type="ARBA" id="ARBA00023136"/>
    </source>
</evidence>
<accession>A0A9P0D0G9</accession>
<feature type="domain" description="Major facilitator superfamily (MFS) profile" evidence="10">
    <location>
        <begin position="16"/>
        <end position="445"/>
    </location>
</feature>
<dbReference type="EMBL" id="OV651818">
    <property type="protein sequence ID" value="CAH1111659.1"/>
    <property type="molecule type" value="Genomic_DNA"/>
</dbReference>
<proteinExistence type="predicted"/>
<feature type="transmembrane region" description="Helical" evidence="9">
    <location>
        <begin position="390"/>
        <end position="413"/>
    </location>
</feature>
<organism evidence="11 12">
    <name type="scientific">Psylliodes chrysocephalus</name>
    <dbReference type="NCBI Taxonomy" id="3402493"/>
    <lineage>
        <taxon>Eukaryota</taxon>
        <taxon>Metazoa</taxon>
        <taxon>Ecdysozoa</taxon>
        <taxon>Arthropoda</taxon>
        <taxon>Hexapoda</taxon>
        <taxon>Insecta</taxon>
        <taxon>Pterygota</taxon>
        <taxon>Neoptera</taxon>
        <taxon>Endopterygota</taxon>
        <taxon>Coleoptera</taxon>
        <taxon>Polyphaga</taxon>
        <taxon>Cucujiformia</taxon>
        <taxon>Chrysomeloidea</taxon>
        <taxon>Chrysomelidae</taxon>
        <taxon>Galerucinae</taxon>
        <taxon>Alticini</taxon>
        <taxon>Psylliodes</taxon>
    </lineage>
</organism>
<dbReference type="PRINTS" id="PR00171">
    <property type="entry name" value="SUGRTRNSPORT"/>
</dbReference>
<keyword evidence="2" id="KW-0813">Transport</keyword>
<dbReference type="AlphaFoldDB" id="A0A9P0D0G9"/>
<feature type="transmembrane region" description="Helical" evidence="9">
    <location>
        <begin position="294"/>
        <end position="312"/>
    </location>
</feature>
<evidence type="ECO:0000256" key="5">
    <source>
        <dbReference type="ARBA" id="ARBA00022692"/>
    </source>
</evidence>
<keyword evidence="5 9" id="KW-0812">Transmembrane</keyword>
<evidence type="ECO:0000256" key="3">
    <source>
        <dbReference type="ARBA" id="ARBA00022475"/>
    </source>
</evidence>
<dbReference type="InterPro" id="IPR050549">
    <property type="entry name" value="MFS_Trehalose_Transporter"/>
</dbReference>
<dbReference type="Pfam" id="PF00083">
    <property type="entry name" value="Sugar_tr"/>
    <property type="match status" value="1"/>
</dbReference>
<reference evidence="11" key="1">
    <citation type="submission" date="2022-01" db="EMBL/GenBank/DDBJ databases">
        <authorList>
            <person name="King R."/>
        </authorList>
    </citation>
    <scope>NUCLEOTIDE SEQUENCE</scope>
</reference>
<dbReference type="PROSITE" id="PS50850">
    <property type="entry name" value="MFS"/>
    <property type="match status" value="1"/>
</dbReference>
<gene>
    <name evidence="11" type="ORF">PSYICH_LOCUS11889</name>
</gene>
<evidence type="ECO:0000256" key="9">
    <source>
        <dbReference type="SAM" id="Phobius"/>
    </source>
</evidence>